<dbReference type="AlphaFoldDB" id="A0A8S3TV34"/>
<dbReference type="EMBL" id="CAJPWZ010002308">
    <property type="protein sequence ID" value="CAG2235083.1"/>
    <property type="molecule type" value="Genomic_DNA"/>
</dbReference>
<evidence type="ECO:0000313" key="2">
    <source>
        <dbReference type="EMBL" id="CAG2235083.1"/>
    </source>
</evidence>
<evidence type="ECO:0000256" key="1">
    <source>
        <dbReference type="SAM" id="MobiDB-lite"/>
    </source>
</evidence>
<dbReference type="OrthoDB" id="10600255at2759"/>
<keyword evidence="3" id="KW-1185">Reference proteome</keyword>
<proteinExistence type="predicted"/>
<sequence>MHNRQGTHIHNLQGTPEMNNMNAASNTPPDSGSPVVPSGSEASSVPRGRIGSYLLPNELRVSFTLGNEAVHLDLLKNRQFGRNAVPVFTKLSDGSIVQHGLSSVKHVGSYYTDKDHTHNLHLECMSNSSSTCTHYRMFGSFEHNSDMHLIEPKVQPIDLGDECEHLHRIVKTDHIDGNSPAPTSLPANKNDAEPTIDMIPSNTSNSMPMNNASTPTHENHSAPATIISTPANNNNSAAPTNITKISTNNEHRTPLAITSLPTNKQHSSPNIRNAPARKTHRGSLYRQKKLESMAPKQANHPDPKKITSIPSKKKRPVSKTKSLPVTNKIPTPKKITSIPAKKKSRTPKNTSPENDKKKRPALKK</sequence>
<feature type="compositionally biased region" description="Polar residues" evidence="1">
    <location>
        <begin position="259"/>
        <end position="271"/>
    </location>
</feature>
<feature type="region of interest" description="Disordered" evidence="1">
    <location>
        <begin position="1"/>
        <end position="49"/>
    </location>
</feature>
<organism evidence="2 3">
    <name type="scientific">Mytilus edulis</name>
    <name type="common">Blue mussel</name>
    <dbReference type="NCBI Taxonomy" id="6550"/>
    <lineage>
        <taxon>Eukaryota</taxon>
        <taxon>Metazoa</taxon>
        <taxon>Spiralia</taxon>
        <taxon>Lophotrochozoa</taxon>
        <taxon>Mollusca</taxon>
        <taxon>Bivalvia</taxon>
        <taxon>Autobranchia</taxon>
        <taxon>Pteriomorphia</taxon>
        <taxon>Mytilida</taxon>
        <taxon>Mytiloidea</taxon>
        <taxon>Mytilidae</taxon>
        <taxon>Mytilinae</taxon>
        <taxon>Mytilus</taxon>
    </lineage>
</organism>
<feature type="compositionally biased region" description="Polar residues" evidence="1">
    <location>
        <begin position="319"/>
        <end position="329"/>
    </location>
</feature>
<evidence type="ECO:0000313" key="3">
    <source>
        <dbReference type="Proteomes" id="UP000683360"/>
    </source>
</evidence>
<dbReference type="Proteomes" id="UP000683360">
    <property type="component" value="Unassembled WGS sequence"/>
</dbReference>
<reference evidence="2" key="1">
    <citation type="submission" date="2021-03" db="EMBL/GenBank/DDBJ databases">
        <authorList>
            <person name="Bekaert M."/>
        </authorList>
    </citation>
    <scope>NUCLEOTIDE SEQUENCE</scope>
</reference>
<feature type="compositionally biased region" description="Polar residues" evidence="1">
    <location>
        <begin position="8"/>
        <end position="27"/>
    </location>
</feature>
<feature type="region of interest" description="Disordered" evidence="1">
    <location>
        <begin position="173"/>
        <end position="193"/>
    </location>
</feature>
<name>A0A8S3TV34_MYTED</name>
<feature type="compositionally biased region" description="Basic residues" evidence="1">
    <location>
        <begin position="275"/>
        <end position="287"/>
    </location>
</feature>
<gene>
    <name evidence="2" type="ORF">MEDL_47670</name>
</gene>
<feature type="compositionally biased region" description="Low complexity" evidence="1">
    <location>
        <begin position="229"/>
        <end position="243"/>
    </location>
</feature>
<feature type="compositionally biased region" description="Low complexity" evidence="1">
    <location>
        <begin position="28"/>
        <end position="46"/>
    </location>
</feature>
<feature type="region of interest" description="Disordered" evidence="1">
    <location>
        <begin position="229"/>
        <end position="364"/>
    </location>
</feature>
<accession>A0A8S3TV34</accession>
<protein>
    <submittedName>
        <fullName evidence="2">Uncharacterized protein</fullName>
    </submittedName>
</protein>
<comment type="caution">
    <text evidence="2">The sequence shown here is derived from an EMBL/GenBank/DDBJ whole genome shotgun (WGS) entry which is preliminary data.</text>
</comment>